<feature type="domain" description="Glycerol-3-phosphate dehydrogenase NAD-dependent C-terminal" evidence="11">
    <location>
        <begin position="184"/>
        <end position="322"/>
    </location>
</feature>
<organism evidence="12 13">
    <name type="scientific">Natronospira proteinivora</name>
    <dbReference type="NCBI Taxonomy" id="1807133"/>
    <lineage>
        <taxon>Bacteria</taxon>
        <taxon>Pseudomonadati</taxon>
        <taxon>Pseudomonadota</taxon>
        <taxon>Gammaproteobacteria</taxon>
        <taxon>Natronospirales</taxon>
        <taxon>Natronospiraceae</taxon>
        <taxon>Natronospira</taxon>
    </lineage>
</organism>
<dbReference type="HAMAP" id="MF_00394">
    <property type="entry name" value="NAD_Glyc3P_dehydrog"/>
    <property type="match status" value="1"/>
</dbReference>
<feature type="binding site" evidence="7">
    <location>
        <position position="259"/>
    </location>
    <ligand>
        <name>sn-glycerol 3-phosphate</name>
        <dbReference type="ChEBI" id="CHEBI:57597"/>
    </ligand>
</feature>
<evidence type="ECO:0000256" key="8">
    <source>
        <dbReference type="RuleBase" id="RU000437"/>
    </source>
</evidence>
<dbReference type="InterPro" id="IPR013328">
    <property type="entry name" value="6PGD_dom2"/>
</dbReference>
<sequence length="336" mass="34883">MTSRPDQPIAVLGAGAWGTALAIQMARSGRSVRLWGRDPAHLAEMVEARENRRRLPGAAFPASLQAEPDLDRALDGVRDVLVAVPSHAFREMLGQLAQRAIPGLRLAWATKGFEPGTGRLAEAVVAEVLGDALPMAVLTGPTFAAEVGRGQPTAMTVAASDTALADDLAATLHGEQFRAYTSDDVIGAEVGGAVKNVIAIGAGVSDGLGFGANARVALITRGLAEMMRLGEALGGRAQTLTGLAGMGDLVLTCTDDQSRNRRFGLALAAGRSVEQAKSEIGLVEGALAAAEVRRLGEQLGIDLPIAAQVHAMVYDGVSPRLAAESLLNRSRTEEEG</sequence>
<feature type="binding site" evidence="7">
    <location>
        <position position="248"/>
    </location>
    <ligand>
        <name>sn-glycerol 3-phosphate</name>
        <dbReference type="ChEBI" id="CHEBI:57597"/>
    </ligand>
</feature>
<reference evidence="12 13" key="1">
    <citation type="submission" date="2022-03" db="EMBL/GenBank/DDBJ databases">
        <title>Genomic Encyclopedia of Type Strains, Phase III (KMG-III): the genomes of soil and plant-associated and newly described type strains.</title>
        <authorList>
            <person name="Whitman W."/>
        </authorList>
    </citation>
    <scope>NUCLEOTIDE SEQUENCE [LARGE SCALE GENOMIC DNA]</scope>
    <source>
        <strain evidence="12 13">BSker1</strain>
    </source>
</reference>
<evidence type="ECO:0000313" key="13">
    <source>
        <dbReference type="Proteomes" id="UP001523550"/>
    </source>
</evidence>
<dbReference type="SUPFAM" id="SSF51735">
    <property type="entry name" value="NAD(P)-binding Rossmann-fold domains"/>
    <property type="match status" value="1"/>
</dbReference>
<dbReference type="NCBIfam" id="NF000942">
    <property type="entry name" value="PRK00094.1-4"/>
    <property type="match status" value="1"/>
</dbReference>
<keyword evidence="7" id="KW-0547">Nucleotide-binding</keyword>
<evidence type="ECO:0000259" key="11">
    <source>
        <dbReference type="Pfam" id="PF07479"/>
    </source>
</evidence>
<comment type="caution">
    <text evidence="7">Lacks conserved residue(s) required for the propagation of feature annotation.</text>
</comment>
<feature type="domain" description="Glycerol-3-phosphate dehydrogenase NAD-dependent N-terminal" evidence="10">
    <location>
        <begin position="9"/>
        <end position="164"/>
    </location>
</feature>
<dbReference type="PROSITE" id="PS00957">
    <property type="entry name" value="NAD_G3PDH"/>
    <property type="match status" value="1"/>
</dbReference>
<dbReference type="PANTHER" id="PTHR11728:SF1">
    <property type="entry name" value="GLYCEROL-3-PHOSPHATE DEHYDROGENASE [NAD(+)] 2, CHLOROPLASTIC"/>
    <property type="match status" value="1"/>
</dbReference>
<comment type="caution">
    <text evidence="12">The sequence shown here is derived from an EMBL/GenBank/DDBJ whole genome shotgun (WGS) entry which is preliminary data.</text>
</comment>
<dbReference type="EC" id="1.1.1.94" evidence="7"/>
<dbReference type="PRINTS" id="PR00077">
    <property type="entry name" value="GPDHDRGNASE"/>
</dbReference>
<comment type="pathway">
    <text evidence="7">Membrane lipid metabolism; glycerophospholipid metabolism.</text>
</comment>
<dbReference type="InterPro" id="IPR006168">
    <property type="entry name" value="G3P_DH_NAD-dep"/>
</dbReference>
<dbReference type="PIRSF" id="PIRSF000114">
    <property type="entry name" value="Glycerol-3-P_dh"/>
    <property type="match status" value="1"/>
</dbReference>
<dbReference type="Gene3D" id="3.40.50.720">
    <property type="entry name" value="NAD(P)-binding Rossmann-like Domain"/>
    <property type="match status" value="1"/>
</dbReference>
<dbReference type="InterPro" id="IPR036291">
    <property type="entry name" value="NAD(P)-bd_dom_sf"/>
</dbReference>
<keyword evidence="7 8" id="KW-0520">NAD</keyword>
<comment type="similarity">
    <text evidence="1 7 8">Belongs to the NAD-dependent glycerol-3-phosphate dehydrogenase family.</text>
</comment>
<keyword evidence="5 7" id="KW-0594">Phospholipid biosynthesis</keyword>
<evidence type="ECO:0000256" key="5">
    <source>
        <dbReference type="ARBA" id="ARBA00023209"/>
    </source>
</evidence>
<feature type="binding site" evidence="7">
    <location>
        <position position="17"/>
    </location>
    <ligand>
        <name>NADPH</name>
        <dbReference type="ChEBI" id="CHEBI:57783"/>
    </ligand>
</feature>
<feature type="binding site" evidence="7">
    <location>
        <position position="144"/>
    </location>
    <ligand>
        <name>NADPH</name>
        <dbReference type="ChEBI" id="CHEBI:57783"/>
    </ligand>
</feature>
<evidence type="ECO:0000256" key="1">
    <source>
        <dbReference type="ARBA" id="ARBA00011009"/>
    </source>
</evidence>
<comment type="catalytic activity">
    <reaction evidence="7">
        <text>sn-glycerol 3-phosphate + NAD(+) = dihydroxyacetone phosphate + NADH + H(+)</text>
        <dbReference type="Rhea" id="RHEA:11092"/>
        <dbReference type="ChEBI" id="CHEBI:15378"/>
        <dbReference type="ChEBI" id="CHEBI:57540"/>
        <dbReference type="ChEBI" id="CHEBI:57597"/>
        <dbReference type="ChEBI" id="CHEBI:57642"/>
        <dbReference type="ChEBI" id="CHEBI:57945"/>
        <dbReference type="EC" id="1.1.1.94"/>
    </reaction>
</comment>
<keyword evidence="4 7" id="KW-0443">Lipid metabolism</keyword>
<protein>
    <recommendedName>
        <fullName evidence="7">Glycerol-3-phosphate dehydrogenase [NAD(P)+]</fullName>
        <ecNumber evidence="7">1.1.1.94</ecNumber>
    </recommendedName>
    <alternativeName>
        <fullName evidence="7">NAD(P)(+)-dependent glycerol-3-phosphate dehydrogenase</fullName>
    </alternativeName>
    <alternativeName>
        <fullName evidence="7">NAD(P)H-dependent dihydroxyacetone-phosphate reductase</fullName>
    </alternativeName>
</protein>
<feature type="binding site" evidence="7">
    <location>
        <position position="258"/>
    </location>
    <ligand>
        <name>sn-glycerol 3-phosphate</name>
        <dbReference type="ChEBI" id="CHEBI:57597"/>
    </ligand>
</feature>
<feature type="binding site" evidence="7">
    <location>
        <position position="37"/>
    </location>
    <ligand>
        <name>NADPH</name>
        <dbReference type="ChEBI" id="CHEBI:57783"/>
    </ligand>
</feature>
<dbReference type="Pfam" id="PF07479">
    <property type="entry name" value="NAD_Gly3P_dh_C"/>
    <property type="match status" value="1"/>
</dbReference>
<feature type="binding site" evidence="7">
    <location>
        <position position="195"/>
    </location>
    <ligand>
        <name>sn-glycerol 3-phosphate</name>
        <dbReference type="ChEBI" id="CHEBI:57597"/>
    </ligand>
</feature>
<evidence type="ECO:0000256" key="7">
    <source>
        <dbReference type="HAMAP-Rule" id="MF_00394"/>
    </source>
</evidence>
<comment type="function">
    <text evidence="7">Catalyzes the reduction of the glycolytic intermediate dihydroxyacetone phosphate (DHAP) to sn-glycerol 3-phosphate (G3P), the key precursor for phospholipid synthesis.</text>
</comment>
<evidence type="ECO:0000256" key="6">
    <source>
        <dbReference type="ARBA" id="ARBA00023264"/>
    </source>
</evidence>
<comment type="subcellular location">
    <subcellularLocation>
        <location evidence="7">Cytoplasm</location>
    </subcellularLocation>
</comment>
<accession>A0ABT1G9W1</accession>
<feature type="binding site" evidence="7">
    <location>
        <position position="259"/>
    </location>
    <ligand>
        <name>NADPH</name>
        <dbReference type="ChEBI" id="CHEBI:57783"/>
    </ligand>
</feature>
<evidence type="ECO:0000313" key="12">
    <source>
        <dbReference type="EMBL" id="MCP1728102.1"/>
    </source>
</evidence>
<dbReference type="SUPFAM" id="SSF48179">
    <property type="entry name" value="6-phosphogluconate dehydrogenase C-terminal domain-like"/>
    <property type="match status" value="1"/>
</dbReference>
<feature type="binding site" evidence="7">
    <location>
        <position position="142"/>
    </location>
    <ligand>
        <name>sn-glycerol 3-phosphate</name>
        <dbReference type="ChEBI" id="CHEBI:57597"/>
    </ligand>
</feature>
<dbReference type="InterPro" id="IPR011128">
    <property type="entry name" value="G3P_DH_NAD-dep_N"/>
</dbReference>
<keyword evidence="13" id="KW-1185">Reference proteome</keyword>
<dbReference type="GO" id="GO:0047952">
    <property type="term" value="F:glycerol-3-phosphate dehydrogenase [NAD(P)+] activity"/>
    <property type="evidence" value="ECO:0007669"/>
    <property type="project" value="UniProtKB-EC"/>
</dbReference>
<dbReference type="RefSeq" id="WP_253449607.1">
    <property type="nucleotide sequence ID" value="NZ_JALJYF010000002.1"/>
</dbReference>
<evidence type="ECO:0000256" key="2">
    <source>
        <dbReference type="ARBA" id="ARBA00022516"/>
    </source>
</evidence>
<keyword evidence="3 7" id="KW-0560">Oxidoreductase</keyword>
<dbReference type="Pfam" id="PF01210">
    <property type="entry name" value="NAD_Gly3P_dh_N"/>
    <property type="match status" value="1"/>
</dbReference>
<dbReference type="PANTHER" id="PTHR11728">
    <property type="entry name" value="GLYCEROL-3-PHOSPHATE DEHYDROGENASE"/>
    <property type="match status" value="1"/>
</dbReference>
<feature type="binding site" evidence="7">
    <location>
        <position position="260"/>
    </location>
    <ligand>
        <name>sn-glycerol 3-phosphate</name>
        <dbReference type="ChEBI" id="CHEBI:57597"/>
    </ligand>
</feature>
<dbReference type="Gene3D" id="1.10.1040.10">
    <property type="entry name" value="N-(1-d-carboxylethyl)-l-norvaline Dehydrogenase, domain 2"/>
    <property type="match status" value="1"/>
</dbReference>
<gene>
    <name evidence="7" type="primary">gpsA</name>
    <name evidence="12" type="ORF">J2T60_002102</name>
</gene>
<evidence type="ECO:0000256" key="9">
    <source>
        <dbReference type="RuleBase" id="RU000439"/>
    </source>
</evidence>
<feature type="binding site" evidence="7">
    <location>
        <position position="111"/>
    </location>
    <ligand>
        <name>sn-glycerol 3-phosphate</name>
        <dbReference type="ChEBI" id="CHEBI:57597"/>
    </ligand>
</feature>
<dbReference type="InterPro" id="IPR008927">
    <property type="entry name" value="6-PGluconate_DH-like_C_sf"/>
</dbReference>
<keyword evidence="7" id="KW-0521">NADP</keyword>
<dbReference type="InterPro" id="IPR006109">
    <property type="entry name" value="G3P_DH_NAD-dep_C"/>
</dbReference>
<dbReference type="NCBIfam" id="NF000940">
    <property type="entry name" value="PRK00094.1-2"/>
    <property type="match status" value="1"/>
</dbReference>
<proteinExistence type="inferred from homology"/>
<name>A0ABT1G9W1_9GAMM</name>
<feature type="binding site" evidence="7">
    <location>
        <position position="111"/>
    </location>
    <ligand>
        <name>NADPH</name>
        <dbReference type="ChEBI" id="CHEBI:57783"/>
    </ligand>
</feature>
<keyword evidence="6 7" id="KW-1208">Phospholipid metabolism</keyword>
<evidence type="ECO:0000256" key="3">
    <source>
        <dbReference type="ARBA" id="ARBA00023002"/>
    </source>
</evidence>
<evidence type="ECO:0000259" key="10">
    <source>
        <dbReference type="Pfam" id="PF01210"/>
    </source>
</evidence>
<evidence type="ECO:0000256" key="4">
    <source>
        <dbReference type="ARBA" id="ARBA00023098"/>
    </source>
</evidence>
<feature type="binding site" evidence="7">
    <location>
        <position position="284"/>
    </location>
    <ligand>
        <name>NADPH</name>
        <dbReference type="ChEBI" id="CHEBI:57783"/>
    </ligand>
</feature>
<feature type="binding site" evidence="7">
    <location>
        <position position="282"/>
    </location>
    <ligand>
        <name>NADPH</name>
        <dbReference type="ChEBI" id="CHEBI:57783"/>
    </ligand>
</feature>
<keyword evidence="7" id="KW-0963">Cytoplasm</keyword>
<comment type="catalytic activity">
    <reaction evidence="7 9">
        <text>sn-glycerol 3-phosphate + NADP(+) = dihydroxyacetone phosphate + NADPH + H(+)</text>
        <dbReference type="Rhea" id="RHEA:11096"/>
        <dbReference type="ChEBI" id="CHEBI:15378"/>
        <dbReference type="ChEBI" id="CHEBI:57597"/>
        <dbReference type="ChEBI" id="CHEBI:57642"/>
        <dbReference type="ChEBI" id="CHEBI:57783"/>
        <dbReference type="ChEBI" id="CHEBI:58349"/>
        <dbReference type="EC" id="1.1.1.94"/>
    </reaction>
</comment>
<keyword evidence="2 7" id="KW-0444">Lipid biosynthesis</keyword>
<feature type="binding site" evidence="7">
    <location>
        <position position="140"/>
    </location>
    <ligand>
        <name>sn-glycerol 3-phosphate</name>
        <dbReference type="ChEBI" id="CHEBI:57597"/>
    </ligand>
</feature>
<dbReference type="EMBL" id="JALJYF010000002">
    <property type="protein sequence ID" value="MCP1728102.1"/>
    <property type="molecule type" value="Genomic_DNA"/>
</dbReference>
<dbReference type="Proteomes" id="UP001523550">
    <property type="component" value="Unassembled WGS sequence"/>
</dbReference>
<feature type="active site" description="Proton acceptor" evidence="7">
    <location>
        <position position="195"/>
    </location>
</feature>